<dbReference type="GO" id="GO:0008270">
    <property type="term" value="F:zinc ion binding"/>
    <property type="evidence" value="ECO:0007669"/>
    <property type="project" value="UniProtKB-KW"/>
</dbReference>
<sequence length="199" mass="22734">MSTAVVKKHSFYGVMGRLRDHYRRGRLSCRLRFSKDPEKLKMVLSELEHWFYSLYASMMHTHQSTGLTRYAEFLLRSSYPGGSFVRLNEMVSSSRLELEFSSMEALQRKLHELREAVKHGLTCAICLGSASTPSVCLQCHTIVGCYECCVQAAEAAVKRNVIPKCPLCRGDWYLDPKRNVLKIRGLQEMTNVAFGDEEE</sequence>
<evidence type="ECO:0000256" key="1">
    <source>
        <dbReference type="ARBA" id="ARBA00022771"/>
    </source>
</evidence>
<evidence type="ECO:0000256" key="3">
    <source>
        <dbReference type="PROSITE-ProRule" id="PRU00175"/>
    </source>
</evidence>
<evidence type="ECO:0000313" key="6">
    <source>
        <dbReference type="WBParaSite" id="PSAMB.scaffold984size37628.g10078.t1"/>
    </source>
</evidence>
<reference evidence="6" key="1">
    <citation type="submission" date="2022-11" db="UniProtKB">
        <authorList>
            <consortium name="WormBaseParasite"/>
        </authorList>
    </citation>
    <scope>IDENTIFICATION</scope>
</reference>
<keyword evidence="1 3" id="KW-0863">Zinc-finger</keyword>
<keyword evidence="1 3" id="KW-0479">Metal-binding</keyword>
<evidence type="ECO:0000256" key="2">
    <source>
        <dbReference type="ARBA" id="ARBA00022833"/>
    </source>
</evidence>
<evidence type="ECO:0000313" key="5">
    <source>
        <dbReference type="Proteomes" id="UP000887566"/>
    </source>
</evidence>
<dbReference type="AlphaFoldDB" id="A0A914XRW8"/>
<evidence type="ECO:0000259" key="4">
    <source>
        <dbReference type="PROSITE" id="PS50089"/>
    </source>
</evidence>
<dbReference type="SUPFAM" id="SSF57850">
    <property type="entry name" value="RING/U-box"/>
    <property type="match status" value="1"/>
</dbReference>
<feature type="domain" description="RING-type" evidence="4">
    <location>
        <begin position="123"/>
        <end position="169"/>
    </location>
</feature>
<dbReference type="PROSITE" id="PS50089">
    <property type="entry name" value="ZF_RING_2"/>
    <property type="match status" value="1"/>
</dbReference>
<organism evidence="5 6">
    <name type="scientific">Plectus sambesii</name>
    <dbReference type="NCBI Taxonomy" id="2011161"/>
    <lineage>
        <taxon>Eukaryota</taxon>
        <taxon>Metazoa</taxon>
        <taxon>Ecdysozoa</taxon>
        <taxon>Nematoda</taxon>
        <taxon>Chromadorea</taxon>
        <taxon>Plectida</taxon>
        <taxon>Plectina</taxon>
        <taxon>Plectoidea</taxon>
        <taxon>Plectidae</taxon>
        <taxon>Plectus</taxon>
    </lineage>
</organism>
<name>A0A914XRW8_9BILA</name>
<proteinExistence type="predicted"/>
<dbReference type="Gene3D" id="3.30.40.10">
    <property type="entry name" value="Zinc/RING finger domain, C3HC4 (zinc finger)"/>
    <property type="match status" value="1"/>
</dbReference>
<keyword evidence="2" id="KW-0862">Zinc</keyword>
<accession>A0A914XRW8</accession>
<dbReference type="WBParaSite" id="PSAMB.scaffold984size37628.g10078.t1">
    <property type="protein sequence ID" value="PSAMB.scaffold984size37628.g10078.t1"/>
    <property type="gene ID" value="PSAMB.scaffold984size37628.g10078"/>
</dbReference>
<dbReference type="InterPro" id="IPR013083">
    <property type="entry name" value="Znf_RING/FYVE/PHD"/>
</dbReference>
<dbReference type="InterPro" id="IPR001841">
    <property type="entry name" value="Znf_RING"/>
</dbReference>
<protein>
    <submittedName>
        <fullName evidence="6">RING-type domain-containing protein</fullName>
    </submittedName>
</protein>
<dbReference type="Proteomes" id="UP000887566">
    <property type="component" value="Unplaced"/>
</dbReference>
<keyword evidence="5" id="KW-1185">Reference proteome</keyword>